<evidence type="ECO:0000256" key="3">
    <source>
        <dbReference type="ARBA" id="ARBA00022884"/>
    </source>
</evidence>
<name>X1M5V7_9ZZZZ</name>
<dbReference type="SUPFAM" id="SSF46992">
    <property type="entry name" value="Ribosomal protein S20"/>
    <property type="match status" value="1"/>
</dbReference>
<accession>X1M5V7</accession>
<dbReference type="InterPro" id="IPR002583">
    <property type="entry name" value="Ribosomal_bS20"/>
</dbReference>
<dbReference type="GO" id="GO:0015935">
    <property type="term" value="C:small ribosomal subunit"/>
    <property type="evidence" value="ECO:0007669"/>
    <property type="project" value="TreeGrafter"/>
</dbReference>
<keyword evidence="4" id="KW-0689">Ribosomal protein</keyword>
<dbReference type="GO" id="GO:0070181">
    <property type="term" value="F:small ribosomal subunit rRNA binding"/>
    <property type="evidence" value="ECO:0007669"/>
    <property type="project" value="TreeGrafter"/>
</dbReference>
<gene>
    <name evidence="7" type="ORF">S06H3_02509</name>
</gene>
<dbReference type="GO" id="GO:0003735">
    <property type="term" value="F:structural constituent of ribosome"/>
    <property type="evidence" value="ECO:0007669"/>
    <property type="project" value="InterPro"/>
</dbReference>
<evidence type="ECO:0000256" key="4">
    <source>
        <dbReference type="ARBA" id="ARBA00022980"/>
    </source>
</evidence>
<keyword evidence="3" id="KW-0694">RNA-binding</keyword>
<reference evidence="7" key="1">
    <citation type="journal article" date="2014" name="Front. Microbiol.">
        <title>High frequency of phylogenetically diverse reductive dehalogenase-homologous genes in deep subseafloor sedimentary metagenomes.</title>
        <authorList>
            <person name="Kawai M."/>
            <person name="Futagami T."/>
            <person name="Toyoda A."/>
            <person name="Takaki Y."/>
            <person name="Nishi S."/>
            <person name="Hori S."/>
            <person name="Arai W."/>
            <person name="Tsubouchi T."/>
            <person name="Morono Y."/>
            <person name="Uchiyama I."/>
            <person name="Ito T."/>
            <person name="Fujiyama A."/>
            <person name="Inagaki F."/>
            <person name="Takami H."/>
        </authorList>
    </citation>
    <scope>NUCLEOTIDE SEQUENCE</scope>
    <source>
        <strain evidence="7">Expedition CK06-06</strain>
    </source>
</reference>
<evidence type="ECO:0008006" key="8">
    <source>
        <dbReference type="Google" id="ProtNLM"/>
    </source>
</evidence>
<dbReference type="NCBIfam" id="TIGR00029">
    <property type="entry name" value="S20"/>
    <property type="match status" value="1"/>
</dbReference>
<evidence type="ECO:0000256" key="1">
    <source>
        <dbReference type="ARBA" id="ARBA00007634"/>
    </source>
</evidence>
<dbReference type="PANTHER" id="PTHR33398">
    <property type="entry name" value="30S RIBOSOMAL PROTEIN S20"/>
    <property type="match status" value="1"/>
</dbReference>
<evidence type="ECO:0000256" key="2">
    <source>
        <dbReference type="ARBA" id="ARBA00022730"/>
    </source>
</evidence>
<dbReference type="Gene3D" id="1.20.58.110">
    <property type="entry name" value="Ribosomal protein S20"/>
    <property type="match status" value="1"/>
</dbReference>
<comment type="caution">
    <text evidence="7">The sequence shown here is derived from an EMBL/GenBank/DDBJ whole genome shotgun (WGS) entry which is preliminary data.</text>
</comment>
<dbReference type="EMBL" id="BARV01000744">
    <property type="protein sequence ID" value="GAI01764.1"/>
    <property type="molecule type" value="Genomic_DNA"/>
</dbReference>
<feature type="compositionally biased region" description="Basic residues" evidence="6">
    <location>
        <begin position="1"/>
        <end position="10"/>
    </location>
</feature>
<protein>
    <recommendedName>
        <fullName evidence="8">30S ribosomal protein S20</fullName>
    </recommendedName>
</protein>
<dbReference type="PANTHER" id="PTHR33398:SF1">
    <property type="entry name" value="SMALL RIBOSOMAL SUBUNIT PROTEIN BS20C"/>
    <property type="match status" value="1"/>
</dbReference>
<dbReference type="AlphaFoldDB" id="X1M5V7"/>
<proteinExistence type="inferred from homology"/>
<evidence type="ECO:0000313" key="7">
    <source>
        <dbReference type="EMBL" id="GAI01764.1"/>
    </source>
</evidence>
<evidence type="ECO:0000256" key="5">
    <source>
        <dbReference type="ARBA" id="ARBA00023274"/>
    </source>
</evidence>
<comment type="similarity">
    <text evidence="1">Belongs to the bacterial ribosomal protein bS20 family.</text>
</comment>
<dbReference type="GO" id="GO:0005829">
    <property type="term" value="C:cytosol"/>
    <property type="evidence" value="ECO:0007669"/>
    <property type="project" value="TreeGrafter"/>
</dbReference>
<dbReference type="InterPro" id="IPR036510">
    <property type="entry name" value="Ribosomal_bS20_sf"/>
</dbReference>
<evidence type="ECO:0000256" key="6">
    <source>
        <dbReference type="SAM" id="MobiDB-lite"/>
    </source>
</evidence>
<dbReference type="HAMAP" id="MF_00500">
    <property type="entry name" value="Ribosomal_bS20"/>
    <property type="match status" value="1"/>
</dbReference>
<keyword evidence="5" id="KW-0687">Ribonucleoprotein</keyword>
<feature type="region of interest" description="Disordered" evidence="6">
    <location>
        <begin position="67"/>
        <end position="89"/>
    </location>
</feature>
<organism evidence="7">
    <name type="scientific">marine sediment metagenome</name>
    <dbReference type="NCBI Taxonomy" id="412755"/>
    <lineage>
        <taxon>unclassified sequences</taxon>
        <taxon>metagenomes</taxon>
        <taxon>ecological metagenomes</taxon>
    </lineage>
</organism>
<feature type="compositionally biased region" description="Basic residues" evidence="6">
    <location>
        <begin position="67"/>
        <end position="80"/>
    </location>
</feature>
<keyword evidence="2" id="KW-0699">rRNA-binding</keyword>
<sequence>MAKKSSLKRARQSEKIRLRNRQRKSKIKTEIKKFEEAIEKKDLELAKKLLIKCTSLIDKAESKNVFHKRKTNRGKSKLSKKLNDLSQSL</sequence>
<dbReference type="Pfam" id="PF01649">
    <property type="entry name" value="Ribosomal_S20p"/>
    <property type="match status" value="1"/>
</dbReference>
<feature type="region of interest" description="Disordered" evidence="6">
    <location>
        <begin position="1"/>
        <end position="23"/>
    </location>
</feature>
<dbReference type="GO" id="GO:0006412">
    <property type="term" value="P:translation"/>
    <property type="evidence" value="ECO:0007669"/>
    <property type="project" value="InterPro"/>
</dbReference>